<evidence type="ECO:0000313" key="2">
    <source>
        <dbReference type="EMBL" id="QNM90408.1"/>
    </source>
</evidence>
<dbReference type="NCBIfam" id="TIGR00738">
    <property type="entry name" value="rrf2_super"/>
    <property type="match status" value="1"/>
</dbReference>
<proteinExistence type="predicted"/>
<dbReference type="Proteomes" id="UP000515842">
    <property type="component" value="Chromosome"/>
</dbReference>
<dbReference type="EMBL" id="CP099556">
    <property type="protein sequence ID" value="UYF43592.1"/>
    <property type="molecule type" value="Genomic_DNA"/>
</dbReference>
<dbReference type="PROSITE" id="PS51197">
    <property type="entry name" value="HTH_RRF2_2"/>
    <property type="match status" value="1"/>
</dbReference>
<dbReference type="Proteomes" id="UP000192599">
    <property type="component" value="Unassembled WGS sequence"/>
</dbReference>
<sequence length="134" mass="14969">MLLTKKSEYALLSLLSISKHKEPINVDILSKELQISKSFLAKIMQNLAKANLVISHRGVNGGFVLNKPIEELTILEIVVAAEEKNPMVFECSDAISSCPNNKAKICTIWPLLNNLQFKVNDLLAKLTLKDIEHE</sequence>
<dbReference type="InterPro" id="IPR036390">
    <property type="entry name" value="WH_DNA-bd_sf"/>
</dbReference>
<dbReference type="GO" id="GO:0003700">
    <property type="term" value="F:DNA-binding transcription factor activity"/>
    <property type="evidence" value="ECO:0007669"/>
    <property type="project" value="TreeGrafter"/>
</dbReference>
<evidence type="ECO:0000313" key="1">
    <source>
        <dbReference type="EMBL" id="OQR41709.1"/>
    </source>
</evidence>
<dbReference type="PANTHER" id="PTHR33221:SF15">
    <property type="entry name" value="HTH-TYPE TRANSCRIPTIONAL REGULATOR YWGB-RELATED"/>
    <property type="match status" value="1"/>
</dbReference>
<dbReference type="InterPro" id="IPR000944">
    <property type="entry name" value="Tscrpt_reg_Rrf2"/>
</dbReference>
<reference evidence="1 4" key="1">
    <citation type="submission" date="2017-04" db="EMBL/GenBank/DDBJ databases">
        <title>Accumulation and expression of multiple antibiotic resistance genes in Arcobacter cryaerophilus that thrives in sewage.</title>
        <authorList>
            <person name="Millar J.A."/>
            <person name="Raghavan R."/>
        </authorList>
    </citation>
    <scope>NUCLEOTIDE SEQUENCE [LARGE SCALE GENOMIC DNA]</scope>
    <source>
        <strain evidence="1 4">AZT-1</strain>
    </source>
</reference>
<reference evidence="2 5" key="2">
    <citation type="journal article" date="2020" name="Front. Microbiol.">
        <title>Genomic Analysis and Antimicrobial Resistance of Aliarcobacter cryaerophilus Strains From German Water Poultry.</title>
        <authorList>
            <person name="Muller E."/>
            <person name="Hotzel H."/>
            <person name="Ahlers C."/>
            <person name="Hanel I."/>
            <person name="Tomaso H."/>
            <person name="Abdel-Glil M.Y."/>
        </authorList>
    </citation>
    <scope>NUCLEOTIDE SEQUENCE [LARGE SCALE GENOMIC DNA]</scope>
    <source>
        <strain evidence="2 5">16CS1285-4</strain>
    </source>
</reference>
<dbReference type="Pfam" id="PF02082">
    <property type="entry name" value="Rrf2"/>
    <property type="match status" value="1"/>
</dbReference>
<dbReference type="EMBL" id="CP060693">
    <property type="protein sequence ID" value="QNM90408.1"/>
    <property type="molecule type" value="Genomic_DNA"/>
</dbReference>
<accession>A0A1V9VCU8</accession>
<name>A0A1V9VCU8_9BACT</name>
<evidence type="ECO:0000313" key="3">
    <source>
        <dbReference type="EMBL" id="UYF43592.1"/>
    </source>
</evidence>
<reference evidence="3" key="3">
    <citation type="journal article" date="2022" name="Front. Microbiol.">
        <title>Species classification and novel plasmid identifications in Arcobacter cryaerophilus and Arcobacter cryaerophilus-like organisms.</title>
        <authorList>
            <person name="Zhou G."/>
            <person name="Wang M."/>
            <person name="Wang H."/>
            <person name="Chen X."/>
            <person name="Gu Y."/>
            <person name="Shao Z."/>
            <person name="Zhang J."/>
            <person name="Zhang M."/>
        </authorList>
    </citation>
    <scope>NUCLEOTIDE SEQUENCE</scope>
    <source>
        <strain evidence="3">ICDCAC48</strain>
    </source>
</reference>
<dbReference type="Proteomes" id="UP001164100">
    <property type="component" value="Chromosome"/>
</dbReference>
<dbReference type="GO" id="GO:0005829">
    <property type="term" value="C:cytosol"/>
    <property type="evidence" value="ECO:0007669"/>
    <property type="project" value="TreeGrafter"/>
</dbReference>
<dbReference type="AlphaFoldDB" id="A0A1V9VCU8"/>
<dbReference type="Gene3D" id="1.10.10.10">
    <property type="entry name" value="Winged helix-like DNA-binding domain superfamily/Winged helix DNA-binding domain"/>
    <property type="match status" value="1"/>
</dbReference>
<organism evidence="1 4">
    <name type="scientific">Aliarcobacter cryaerophilus</name>
    <dbReference type="NCBI Taxonomy" id="28198"/>
    <lineage>
        <taxon>Bacteria</taxon>
        <taxon>Pseudomonadati</taxon>
        <taxon>Campylobacterota</taxon>
        <taxon>Epsilonproteobacteria</taxon>
        <taxon>Campylobacterales</taxon>
        <taxon>Arcobacteraceae</taxon>
        <taxon>Aliarcobacter</taxon>
    </lineage>
</organism>
<dbReference type="InterPro" id="IPR036388">
    <property type="entry name" value="WH-like_DNA-bd_sf"/>
</dbReference>
<gene>
    <name evidence="1" type="ORF">AS859_04060</name>
    <name evidence="2" type="ORF">HOO34_01300</name>
    <name evidence="3" type="ORF">NGX11_01270</name>
</gene>
<dbReference type="PANTHER" id="PTHR33221">
    <property type="entry name" value="WINGED HELIX-TURN-HELIX TRANSCRIPTIONAL REGULATOR, RRF2 FAMILY"/>
    <property type="match status" value="1"/>
</dbReference>
<dbReference type="EMBL" id="LNTC01000033">
    <property type="protein sequence ID" value="OQR41709.1"/>
    <property type="molecule type" value="Genomic_DNA"/>
</dbReference>
<protein>
    <submittedName>
        <fullName evidence="1 2">Transcriptional regulator</fullName>
    </submittedName>
</protein>
<evidence type="ECO:0000313" key="5">
    <source>
        <dbReference type="Proteomes" id="UP000515842"/>
    </source>
</evidence>
<dbReference type="SUPFAM" id="SSF46785">
    <property type="entry name" value="Winged helix' DNA-binding domain"/>
    <property type="match status" value="1"/>
</dbReference>
<evidence type="ECO:0000313" key="4">
    <source>
        <dbReference type="Proteomes" id="UP000192599"/>
    </source>
</evidence>
<dbReference type="RefSeq" id="WP_066221691.1">
    <property type="nucleotide sequence ID" value="NZ_CP026656.1"/>
</dbReference>